<feature type="transmembrane region" description="Helical" evidence="8">
    <location>
        <begin position="293"/>
        <end position="313"/>
    </location>
</feature>
<evidence type="ECO:0000256" key="5">
    <source>
        <dbReference type="ARBA" id="ARBA00022847"/>
    </source>
</evidence>
<feature type="transmembrane region" description="Helical" evidence="8">
    <location>
        <begin position="42"/>
        <end position="66"/>
    </location>
</feature>
<evidence type="ECO:0000256" key="7">
    <source>
        <dbReference type="ARBA" id="ARBA00023136"/>
    </source>
</evidence>
<evidence type="ECO:0000256" key="4">
    <source>
        <dbReference type="ARBA" id="ARBA00022692"/>
    </source>
</evidence>
<keyword evidence="7 8" id="KW-0472">Membrane</keyword>
<evidence type="ECO:0000256" key="3">
    <source>
        <dbReference type="ARBA" id="ARBA00022475"/>
    </source>
</evidence>
<dbReference type="InterPro" id="IPR036259">
    <property type="entry name" value="MFS_trans_sf"/>
</dbReference>
<dbReference type="PROSITE" id="PS50850">
    <property type="entry name" value="MFS"/>
    <property type="match status" value="1"/>
</dbReference>
<dbReference type="Gene3D" id="1.20.1250.20">
    <property type="entry name" value="MFS general substrate transporter like domains"/>
    <property type="match status" value="2"/>
</dbReference>
<dbReference type="PROSITE" id="PS00217">
    <property type="entry name" value="SUGAR_TRANSPORT_2"/>
    <property type="match status" value="1"/>
</dbReference>
<reference evidence="10 11" key="1">
    <citation type="submission" date="2015-03" db="EMBL/GenBank/DDBJ databases">
        <title>Caedibacter varicaedens, whole genome shotgun sequence.</title>
        <authorList>
            <person name="Suzuki H."/>
            <person name="Dapper A.L."/>
            <person name="Gibson A.K."/>
            <person name="Jackson C."/>
            <person name="Lee H."/>
            <person name="Pejaver V.R."/>
            <person name="Doak T."/>
            <person name="Lynch M."/>
        </authorList>
    </citation>
    <scope>NUCLEOTIDE SEQUENCE [LARGE SCALE GENOMIC DNA]</scope>
</reference>
<evidence type="ECO:0000256" key="6">
    <source>
        <dbReference type="ARBA" id="ARBA00022989"/>
    </source>
</evidence>
<feature type="transmembrane region" description="Helical" evidence="8">
    <location>
        <begin position="78"/>
        <end position="96"/>
    </location>
</feature>
<dbReference type="PANTHER" id="PTHR43528:SF1">
    <property type="entry name" value="ALPHA-KETOGLUTARATE PERMEASE"/>
    <property type="match status" value="1"/>
</dbReference>
<name>A0A0K8MBJ1_9PROT</name>
<dbReference type="InterPro" id="IPR051084">
    <property type="entry name" value="H+-coupled_symporters"/>
</dbReference>
<feature type="transmembrane region" description="Helical" evidence="8">
    <location>
        <begin position="392"/>
        <end position="411"/>
    </location>
</feature>
<keyword evidence="6 8" id="KW-1133">Transmembrane helix</keyword>
<feature type="transmembrane region" description="Helical" evidence="8">
    <location>
        <begin position="176"/>
        <end position="193"/>
    </location>
</feature>
<feature type="transmembrane region" description="Helical" evidence="8">
    <location>
        <begin position="269"/>
        <end position="286"/>
    </location>
</feature>
<evidence type="ECO:0000256" key="1">
    <source>
        <dbReference type="ARBA" id="ARBA00004651"/>
    </source>
</evidence>
<organism evidence="10 11">
    <name type="scientific">Caedimonas varicaedens</name>
    <dbReference type="NCBI Taxonomy" id="1629334"/>
    <lineage>
        <taxon>Bacteria</taxon>
        <taxon>Pseudomonadati</taxon>
        <taxon>Pseudomonadota</taxon>
        <taxon>Alphaproteobacteria</taxon>
        <taxon>Holosporales</taxon>
        <taxon>Caedimonadaceae</taxon>
        <taxon>Caedimonas</taxon>
    </lineage>
</organism>
<evidence type="ECO:0000256" key="2">
    <source>
        <dbReference type="ARBA" id="ARBA00022448"/>
    </source>
</evidence>
<dbReference type="InterPro" id="IPR005829">
    <property type="entry name" value="Sugar_transporter_CS"/>
</dbReference>
<gene>
    <name evidence="10" type="primary">proP_5</name>
    <name evidence="10" type="ORF">Cva_00472</name>
</gene>
<dbReference type="GO" id="GO:0005886">
    <property type="term" value="C:plasma membrane"/>
    <property type="evidence" value="ECO:0007669"/>
    <property type="project" value="UniProtKB-SubCell"/>
</dbReference>
<proteinExistence type="predicted"/>
<dbReference type="GO" id="GO:0015293">
    <property type="term" value="F:symporter activity"/>
    <property type="evidence" value="ECO:0007669"/>
    <property type="project" value="UniProtKB-KW"/>
</dbReference>
<keyword evidence="5" id="KW-0769">Symport</keyword>
<dbReference type="Pfam" id="PF00083">
    <property type="entry name" value="Sugar_tr"/>
    <property type="match status" value="1"/>
</dbReference>
<evidence type="ECO:0000259" key="9">
    <source>
        <dbReference type="PROSITE" id="PS50850"/>
    </source>
</evidence>
<feature type="domain" description="Major facilitator superfamily (MFS) profile" evidence="9">
    <location>
        <begin position="6"/>
        <end position="412"/>
    </location>
</feature>
<feature type="transmembrane region" description="Helical" evidence="8">
    <location>
        <begin position="231"/>
        <end position="249"/>
    </location>
</feature>
<dbReference type="OrthoDB" id="9783227at2"/>
<dbReference type="PANTHER" id="PTHR43528">
    <property type="entry name" value="ALPHA-KETOGLUTARATE PERMEASE"/>
    <property type="match status" value="1"/>
</dbReference>
<sequence>MKRVKNIAIAVSGTALEVYDNTLYTLFAVILGPIFFPHEDPFVVYLSTFAALAAGFIARPIGGLFFSHIGDRLGRKKALSWSIVLMIFPTFIIGILPSYASIGVLASILLVTCRLVQGFCVGGELGGAMTFIIECAEPKHKGFYSSFMAVASYLGGIVGAGFGFLCLQPFMPSWGWRIPFIFGAFIGVLGYTIRRYLTETPEFVATQKQGKILKYPLVNTLKYHKASMFRAMGIAAGVLVPFFIVTTHLNGILKLNLHFTSLDIMKLNLGLLTFWTCLSPLMGLLADRIGVSTLMAIASGSLAVCSYPLFFFLENNLHSFEAILFVQLCLSTLCVAFAAPCSAYLTSLFPTNERYSGISLGYTIGCAMLGGTAPLIATALLKWTGDQKAPAYYLLFCAIGAFLAVTTHPTARSGRFFFLKKSVLQ</sequence>
<dbReference type="InterPro" id="IPR020846">
    <property type="entry name" value="MFS_dom"/>
</dbReference>
<comment type="subcellular location">
    <subcellularLocation>
        <location evidence="1">Cell membrane</location>
        <topology evidence="1">Multi-pass membrane protein</topology>
    </subcellularLocation>
</comment>
<dbReference type="InterPro" id="IPR005828">
    <property type="entry name" value="MFS_sugar_transport-like"/>
</dbReference>
<evidence type="ECO:0000313" key="11">
    <source>
        <dbReference type="Proteomes" id="UP000036771"/>
    </source>
</evidence>
<dbReference type="Proteomes" id="UP000036771">
    <property type="component" value="Unassembled WGS sequence"/>
</dbReference>
<feature type="transmembrane region" description="Helical" evidence="8">
    <location>
        <begin position="143"/>
        <end position="170"/>
    </location>
</feature>
<accession>A0A0K8MBJ1</accession>
<keyword evidence="3" id="KW-1003">Cell membrane</keyword>
<keyword evidence="2" id="KW-0813">Transport</keyword>
<comment type="caution">
    <text evidence="10">The sequence shown here is derived from an EMBL/GenBank/DDBJ whole genome shotgun (WGS) entry which is preliminary data.</text>
</comment>
<feature type="transmembrane region" description="Helical" evidence="8">
    <location>
        <begin position="325"/>
        <end position="345"/>
    </location>
</feature>
<evidence type="ECO:0000256" key="8">
    <source>
        <dbReference type="SAM" id="Phobius"/>
    </source>
</evidence>
<keyword evidence="11" id="KW-1185">Reference proteome</keyword>
<protein>
    <submittedName>
        <fullName evidence="10">Proline/betaine transporter</fullName>
    </submittedName>
</protein>
<feature type="transmembrane region" description="Helical" evidence="8">
    <location>
        <begin position="357"/>
        <end position="380"/>
    </location>
</feature>
<feature type="transmembrane region" description="Helical" evidence="8">
    <location>
        <begin position="7"/>
        <end position="36"/>
    </location>
</feature>
<dbReference type="SUPFAM" id="SSF103473">
    <property type="entry name" value="MFS general substrate transporter"/>
    <property type="match status" value="1"/>
</dbReference>
<keyword evidence="4 8" id="KW-0812">Transmembrane</keyword>
<evidence type="ECO:0000313" key="10">
    <source>
        <dbReference type="EMBL" id="GAO97832.1"/>
    </source>
</evidence>
<dbReference type="STRING" id="1629334.Cva_00472"/>
<dbReference type="EMBL" id="BBVC01000019">
    <property type="protein sequence ID" value="GAO97832.1"/>
    <property type="molecule type" value="Genomic_DNA"/>
</dbReference>
<dbReference type="AlphaFoldDB" id="A0A0K8MBJ1"/>